<feature type="transmembrane region" description="Helical" evidence="8">
    <location>
        <begin position="129"/>
        <end position="153"/>
    </location>
</feature>
<evidence type="ECO:0000313" key="9">
    <source>
        <dbReference type="EMBL" id="CAG9125547.1"/>
    </source>
</evidence>
<feature type="transmembrane region" description="Helical" evidence="8">
    <location>
        <begin position="321"/>
        <end position="341"/>
    </location>
</feature>
<feature type="transmembrane region" description="Helical" evidence="8">
    <location>
        <begin position="401"/>
        <end position="419"/>
    </location>
</feature>
<evidence type="ECO:0000256" key="4">
    <source>
        <dbReference type="ARBA" id="ARBA00022989"/>
    </source>
</evidence>
<evidence type="ECO:0000256" key="8">
    <source>
        <dbReference type="RuleBase" id="RU363108"/>
    </source>
</evidence>
<dbReference type="OrthoDB" id="6625921at2759"/>
<keyword evidence="10" id="KW-1185">Reference proteome</keyword>
<gene>
    <name evidence="9" type="ORF">PLXY2_LOCUS8379</name>
</gene>
<evidence type="ECO:0000256" key="5">
    <source>
        <dbReference type="ARBA" id="ARBA00023136"/>
    </source>
</evidence>
<evidence type="ECO:0000313" key="10">
    <source>
        <dbReference type="Proteomes" id="UP000653454"/>
    </source>
</evidence>
<keyword evidence="2 8" id="KW-1003">Cell membrane</keyword>
<keyword evidence="5 8" id="KW-0472">Membrane</keyword>
<evidence type="ECO:0000256" key="3">
    <source>
        <dbReference type="ARBA" id="ARBA00022692"/>
    </source>
</evidence>
<evidence type="ECO:0000256" key="6">
    <source>
        <dbReference type="ARBA" id="ARBA00023170"/>
    </source>
</evidence>
<dbReference type="Proteomes" id="UP000653454">
    <property type="component" value="Unassembled WGS sequence"/>
</dbReference>
<dbReference type="GO" id="GO:0007165">
    <property type="term" value="P:signal transduction"/>
    <property type="evidence" value="ECO:0007669"/>
    <property type="project" value="UniProtKB-KW"/>
</dbReference>
<organism evidence="9 10">
    <name type="scientific">Plutella xylostella</name>
    <name type="common">Diamondback moth</name>
    <name type="synonym">Plutella maculipennis</name>
    <dbReference type="NCBI Taxonomy" id="51655"/>
    <lineage>
        <taxon>Eukaryota</taxon>
        <taxon>Metazoa</taxon>
        <taxon>Ecdysozoa</taxon>
        <taxon>Arthropoda</taxon>
        <taxon>Hexapoda</taxon>
        <taxon>Insecta</taxon>
        <taxon>Pterygota</taxon>
        <taxon>Neoptera</taxon>
        <taxon>Endopterygota</taxon>
        <taxon>Lepidoptera</taxon>
        <taxon>Glossata</taxon>
        <taxon>Ditrysia</taxon>
        <taxon>Yponomeutoidea</taxon>
        <taxon>Plutellidae</taxon>
        <taxon>Plutella</taxon>
    </lineage>
</organism>
<dbReference type="PANTHER" id="PTHR21143:SF129">
    <property type="entry name" value="GUSTATORY RECEPTOR"/>
    <property type="match status" value="1"/>
</dbReference>
<comment type="subcellular location">
    <subcellularLocation>
        <location evidence="1 8">Cell membrane</location>
        <topology evidence="1 8">Multi-pass membrane protein</topology>
    </subcellularLocation>
</comment>
<name>A0A8S4FAA4_PLUXY</name>
<proteinExistence type="inferred from homology"/>
<dbReference type="GO" id="GO:0030425">
    <property type="term" value="C:dendrite"/>
    <property type="evidence" value="ECO:0007669"/>
    <property type="project" value="TreeGrafter"/>
</dbReference>
<dbReference type="InterPro" id="IPR013604">
    <property type="entry name" value="7TM_chemorcpt"/>
</dbReference>
<dbReference type="PANTHER" id="PTHR21143">
    <property type="entry name" value="INVERTEBRATE GUSTATORY RECEPTOR"/>
    <property type="match status" value="1"/>
</dbReference>
<evidence type="ECO:0000256" key="7">
    <source>
        <dbReference type="ARBA" id="ARBA00023224"/>
    </source>
</evidence>
<reference evidence="9" key="1">
    <citation type="submission" date="2020-11" db="EMBL/GenBank/DDBJ databases">
        <authorList>
            <person name="Whiteford S."/>
        </authorList>
    </citation>
    <scope>NUCLEOTIDE SEQUENCE</scope>
</reference>
<dbReference type="Pfam" id="PF08395">
    <property type="entry name" value="7tm_7"/>
    <property type="match status" value="1"/>
</dbReference>
<evidence type="ECO:0000256" key="1">
    <source>
        <dbReference type="ARBA" id="ARBA00004651"/>
    </source>
</evidence>
<feature type="transmembrane region" description="Helical" evidence="8">
    <location>
        <begin position="290"/>
        <end position="309"/>
    </location>
</feature>
<protein>
    <recommendedName>
        <fullName evidence="8">Gustatory receptor</fullName>
    </recommendedName>
</protein>
<keyword evidence="4 8" id="KW-1133">Transmembrane helix</keyword>
<keyword evidence="6 8" id="KW-0675">Receptor</keyword>
<dbReference type="EMBL" id="CAJHNJ030000031">
    <property type="protein sequence ID" value="CAG9125547.1"/>
    <property type="molecule type" value="Genomic_DNA"/>
</dbReference>
<feature type="transmembrane region" description="Helical" evidence="8">
    <location>
        <begin position="94"/>
        <end position="117"/>
    </location>
</feature>
<evidence type="ECO:0000256" key="2">
    <source>
        <dbReference type="ARBA" id="ARBA00022475"/>
    </source>
</evidence>
<keyword evidence="7 8" id="KW-0807">Transducer</keyword>
<feature type="transmembrane region" description="Helical" evidence="8">
    <location>
        <begin position="218"/>
        <end position="236"/>
    </location>
</feature>
<dbReference type="GO" id="GO:0030424">
    <property type="term" value="C:axon"/>
    <property type="evidence" value="ECO:0007669"/>
    <property type="project" value="TreeGrafter"/>
</dbReference>
<comment type="caution">
    <text evidence="9">The sequence shown here is derived from an EMBL/GenBank/DDBJ whole genome shotgun (WGS) entry which is preliminary data.</text>
</comment>
<dbReference type="AlphaFoldDB" id="A0A8S4FAA4"/>
<dbReference type="GO" id="GO:0050909">
    <property type="term" value="P:sensory perception of taste"/>
    <property type="evidence" value="ECO:0007669"/>
    <property type="project" value="InterPro"/>
</dbReference>
<keyword evidence="3 8" id="KW-0812">Transmembrane</keyword>
<dbReference type="GO" id="GO:0005886">
    <property type="term" value="C:plasma membrane"/>
    <property type="evidence" value="ECO:0007669"/>
    <property type="project" value="UniProtKB-SubCell"/>
</dbReference>
<comment type="function">
    <text evidence="8">Gustatory receptor which mediates acceptance or avoidance behavior, depending on its substrates.</text>
</comment>
<comment type="similarity">
    <text evidence="8">Belongs to the insect chemoreceptor superfamily. Gustatory receptor (GR) family.</text>
</comment>
<feature type="transmembrane region" description="Helical" evidence="8">
    <location>
        <begin position="186"/>
        <end position="209"/>
    </location>
</feature>
<sequence length="430" mass="48991">MIPDHMFEDGINNSLLRRDMRHIQQSKTVCEKSLRDYEQEQRDLLSSQDGDTCEIHDQFYRDHKLLLVLFRALAVMPITRSSPGTITFSWRSSATIYAVCFYIAATAVVLTVGYERIMILRSIRRFDDYIYAILFVVFLVPHFWIPFVGWGVAHQVAIYKTNWGKFQVRYYRVTGENLKFPNLRTLIVVISVGCLLLAVCFLLSLCALLDGFLLRHTAAYYHIITMINMNCALWYINCKGVKIASQSLAECFRRDVDAECSAGLISRYRYLWLNLSELLQLLGNAYARTYSTYCLFMFANITIAIYGALSEIVDHGFGFSFKEVGLFVDAAYCSTLLFIFADCSHKSTLMVAAGVQETLLSIDVISVDRATQKEIDHFIQAIEMNPAVVSLKGYANINRELLTSAIAMIAIYLIVLLQFKISLPKDPQVN</sequence>
<accession>A0A8S4FAA4</accession>
<dbReference type="GO" id="GO:0043025">
    <property type="term" value="C:neuronal cell body"/>
    <property type="evidence" value="ECO:0007669"/>
    <property type="project" value="TreeGrafter"/>
</dbReference>